<evidence type="ECO:0000313" key="5">
    <source>
        <dbReference type="Proteomes" id="UP000198424"/>
    </source>
</evidence>
<sequence>MKDQIPNNRVEMELSQWRSREERFSKLFNFSLSKNRALLKEKLYHYERIATKYKGTNNIEERIALQLLRQERNKILKQLYPNLLVRLIRKLIIAPLINQIAVRKDAKEEEQNNQALHEQVQRIGFTNLSSAIDQNVRQGYPEFSIPVSHYVNEKERLNHELSFRKDESGKYQFEGYKTTLQNELKPNENRQQFFKMQEGNSVTTTQAYNLLAGRAIQKEGTWIQLDLNDKDSSGSHRIKEFHSGYGYNLQKAIEQLPGQELLNKAESDKLLDNLKQGNRQCVTLTKNGNEHRFYIEANPQFKSVNIYDKNSKKITLSSALGNNTMESVKQLQKTNETQQENHSKRTGMHIS</sequence>
<reference evidence="2 4" key="1">
    <citation type="submission" date="2014-07" db="EMBL/GenBank/DDBJ databases">
        <title>Genome of Flavobacterium hydatis DSM 2063.</title>
        <authorList>
            <person name="Pipes S.E."/>
            <person name="Stropko S.J."/>
            <person name="Newman J.D."/>
        </authorList>
    </citation>
    <scope>NUCLEOTIDE SEQUENCE [LARGE SCALE GENOMIC DNA]</scope>
    <source>
        <strain evidence="2 4">DSM 2063</strain>
    </source>
</reference>
<dbReference type="eggNOG" id="ENOG50338E6">
    <property type="taxonomic scope" value="Bacteria"/>
</dbReference>
<dbReference type="EMBL" id="JPRM01000027">
    <property type="protein sequence ID" value="KFF13738.1"/>
    <property type="molecule type" value="Genomic_DNA"/>
</dbReference>
<dbReference type="Proteomes" id="UP000028712">
    <property type="component" value="Unassembled WGS sequence"/>
</dbReference>
<feature type="compositionally biased region" description="Polar residues" evidence="1">
    <location>
        <begin position="329"/>
        <end position="340"/>
    </location>
</feature>
<dbReference type="RefSeq" id="WP_035624638.1">
    <property type="nucleotide sequence ID" value="NZ_JBEWQG010000007.1"/>
</dbReference>
<gene>
    <name evidence="3" type="ORF">B0A62_02650</name>
    <name evidence="2" type="ORF">IW20_16775</name>
</gene>
<accession>A0A086AAM4</accession>
<reference evidence="3 5" key="2">
    <citation type="submission" date="2016-11" db="EMBL/GenBank/DDBJ databases">
        <title>Whole genomes of Flavobacteriaceae.</title>
        <authorList>
            <person name="Stine C."/>
            <person name="Li C."/>
            <person name="Tadesse D."/>
        </authorList>
    </citation>
    <scope>NUCLEOTIDE SEQUENCE [LARGE SCALE GENOMIC DNA]</scope>
    <source>
        <strain evidence="3 5">ATCC 29551</strain>
    </source>
</reference>
<keyword evidence="5" id="KW-1185">Reference proteome</keyword>
<evidence type="ECO:0000313" key="4">
    <source>
        <dbReference type="Proteomes" id="UP000028712"/>
    </source>
</evidence>
<evidence type="ECO:0000313" key="2">
    <source>
        <dbReference type="EMBL" id="KFF13738.1"/>
    </source>
</evidence>
<dbReference type="STRING" id="991.IW20_16775"/>
<dbReference type="EMBL" id="MUGY01000002">
    <property type="protein sequence ID" value="OXA97776.1"/>
    <property type="molecule type" value="Genomic_DNA"/>
</dbReference>
<protein>
    <submittedName>
        <fullName evidence="2">Uncharacterized protein</fullName>
    </submittedName>
</protein>
<proteinExistence type="predicted"/>
<dbReference type="OrthoDB" id="6372253at2"/>
<evidence type="ECO:0000256" key="1">
    <source>
        <dbReference type="SAM" id="MobiDB-lite"/>
    </source>
</evidence>
<dbReference type="Proteomes" id="UP000198424">
    <property type="component" value="Unassembled WGS sequence"/>
</dbReference>
<dbReference type="AlphaFoldDB" id="A0A086AAM4"/>
<evidence type="ECO:0000313" key="3">
    <source>
        <dbReference type="EMBL" id="OXA97776.1"/>
    </source>
</evidence>
<name>A0A086AAM4_FLAHY</name>
<feature type="region of interest" description="Disordered" evidence="1">
    <location>
        <begin position="329"/>
        <end position="351"/>
    </location>
</feature>
<organism evidence="2 4">
    <name type="scientific">Flavobacterium hydatis</name>
    <name type="common">Cytophaga aquatilis</name>
    <dbReference type="NCBI Taxonomy" id="991"/>
    <lineage>
        <taxon>Bacteria</taxon>
        <taxon>Pseudomonadati</taxon>
        <taxon>Bacteroidota</taxon>
        <taxon>Flavobacteriia</taxon>
        <taxon>Flavobacteriales</taxon>
        <taxon>Flavobacteriaceae</taxon>
        <taxon>Flavobacterium</taxon>
    </lineage>
</organism>
<comment type="caution">
    <text evidence="2">The sequence shown here is derived from an EMBL/GenBank/DDBJ whole genome shotgun (WGS) entry which is preliminary data.</text>
</comment>